<reference evidence="2 3" key="1">
    <citation type="submission" date="2024-09" db="EMBL/GenBank/DDBJ databases">
        <title>Genome sequencing and assembly of Phytophthora oleae, isolate VK10A, causative agent of rot of olive drupes.</title>
        <authorList>
            <person name="Conti Taguali S."/>
            <person name="Riolo M."/>
            <person name="La Spada F."/>
            <person name="Cacciola S.O."/>
            <person name="Dionisio G."/>
        </authorList>
    </citation>
    <scope>NUCLEOTIDE SEQUENCE [LARGE SCALE GENOMIC DNA]</scope>
    <source>
        <strain evidence="2 3">VK10A</strain>
    </source>
</reference>
<evidence type="ECO:0000313" key="3">
    <source>
        <dbReference type="Proteomes" id="UP001632037"/>
    </source>
</evidence>
<dbReference type="SUPFAM" id="SSF48452">
    <property type="entry name" value="TPR-like"/>
    <property type="match status" value="1"/>
</dbReference>
<dbReference type="InterPro" id="IPR001202">
    <property type="entry name" value="WW_dom"/>
</dbReference>
<gene>
    <name evidence="2" type="ORF">V7S43_006521</name>
</gene>
<comment type="caution">
    <text evidence="2">The sequence shown here is derived from an EMBL/GenBank/DDBJ whole genome shotgun (WGS) entry which is preliminary data.</text>
</comment>
<proteinExistence type="predicted"/>
<keyword evidence="3" id="KW-1185">Reference proteome</keyword>
<dbReference type="PROSITE" id="PS50020">
    <property type="entry name" value="WW_DOMAIN_2"/>
    <property type="match status" value="1"/>
</dbReference>
<sequence>MIDLYRFVQHPINDFPSQQVTHFRVEISWSIAERAIEASFWSKDVDWTASVSSTDLYSAVLRQIFTALCRSHPPAFGVDSVKFSKLLYEANIQPKLLSIGDAAYLFTSNLTLGFSYEIDFDGFVRALEWLAQQFYSETGSSPSKARSGTQHAMMKWQLQRGNSPRLLASLRRFCFETLVHLPSLTTTWQEIMNSWRLAQKQQLLEQYALKYCAATRIRATWVGFRTWRVFVQQRQRMKNERLAATKLQSAFRGRRLYLEYRRVRRILIRTQLQIHARFELRRLRTERKAFVERMRLRMVQWMRRHLWLLGVWKRVNAVKAARRDRIRAKKLRRLGVAVFCLETRRVRCSLYRIMPNEMENDQGDETYELEVLDSCRSWGCVVSVSQQEIDQFIAEETQRQTLQVQLGFATETAVKKQSPRTATMLDQNKLPKQEKTGNVRDSIAYPVLQPNIILLALARRLRGDQRLGGLSFHVDLAETSLGKLVFKGAIRSQLSDQEETSIQHHIVRVLEWADILKFLLYTPSTSSRSRYDLDASFLLAVLQFSRFQSMHFTTEVEAERKDQTENAFHTLRRVLNGPHKLQALQCILSYVLKHGVRTPTYEMMPHVIAERQRQREDIEPQKRKALLLREQQLVVKVQTRLRQLFAKKTLLQLALASYSKQLNRESGQFVYVLQLPSGERIVLGERKPWSLFTRDVLLPPDEWVLISEARFFNPRRGVYSRFNDSLAATFIQRWFRGKMWNGINTWNLRDLANALRYHQPIQKPASLNDPGQLENLKRYAFQLHVLEHQYKAAYPIYEAALKLSPDDPQTLVGFATLLAISCRYPAAQSWQRALIFLQKARDVTESFALHNLEQNWFRWALFLQPKSPHAIANYAVYLQCVHLDIDKAELLYRRALDLDPANDLIITNFQRLQAERAPSRMYAFAGPGTIVLARSVELSRCGLELEWREMEDPTAQKRFFHNRRTGKCSWELPTDRG</sequence>
<evidence type="ECO:0000313" key="2">
    <source>
        <dbReference type="EMBL" id="KAL3668437.1"/>
    </source>
</evidence>
<accession>A0ABD3FRC5</accession>
<dbReference type="Gene3D" id="1.25.40.10">
    <property type="entry name" value="Tetratricopeptide repeat domain"/>
    <property type="match status" value="1"/>
</dbReference>
<dbReference type="PROSITE" id="PS50096">
    <property type="entry name" value="IQ"/>
    <property type="match status" value="1"/>
</dbReference>
<evidence type="ECO:0000259" key="1">
    <source>
        <dbReference type="PROSITE" id="PS50020"/>
    </source>
</evidence>
<organism evidence="2 3">
    <name type="scientific">Phytophthora oleae</name>
    <dbReference type="NCBI Taxonomy" id="2107226"/>
    <lineage>
        <taxon>Eukaryota</taxon>
        <taxon>Sar</taxon>
        <taxon>Stramenopiles</taxon>
        <taxon>Oomycota</taxon>
        <taxon>Peronosporomycetes</taxon>
        <taxon>Peronosporales</taxon>
        <taxon>Peronosporaceae</taxon>
        <taxon>Phytophthora</taxon>
    </lineage>
</organism>
<dbReference type="InterPro" id="IPR011990">
    <property type="entry name" value="TPR-like_helical_dom_sf"/>
</dbReference>
<dbReference type="Proteomes" id="UP001632037">
    <property type="component" value="Unassembled WGS sequence"/>
</dbReference>
<name>A0ABD3FRC5_9STRA</name>
<dbReference type="AlphaFoldDB" id="A0ABD3FRC5"/>
<feature type="domain" description="WW" evidence="1">
    <location>
        <begin position="941"/>
        <end position="975"/>
    </location>
</feature>
<protein>
    <recommendedName>
        <fullName evidence="1">WW domain-containing protein</fullName>
    </recommendedName>
</protein>
<dbReference type="EMBL" id="JBIMZQ010000011">
    <property type="protein sequence ID" value="KAL3668437.1"/>
    <property type="molecule type" value="Genomic_DNA"/>
</dbReference>